<evidence type="ECO:0000256" key="2">
    <source>
        <dbReference type="ARBA" id="ARBA00022571"/>
    </source>
</evidence>
<feature type="chain" id="PRO_5041027648" description="Arginine biosynthesis bifunctional protein ArgJ alpha chain" evidence="7">
    <location>
        <begin position="1"/>
        <end position="196"/>
    </location>
</feature>
<feature type="binding site" evidence="7">
    <location>
        <position position="421"/>
    </location>
    <ligand>
        <name>substrate</name>
    </ligand>
</feature>
<dbReference type="PANTHER" id="PTHR23100:SF0">
    <property type="entry name" value="ARGININE BIOSYNTHESIS BIFUNCTIONAL PROTEIN ARGJ, MITOCHONDRIAL"/>
    <property type="match status" value="1"/>
</dbReference>
<feature type="site" description="Involved in the stabilization of negative charge on the oxyanion by the formation of the oxyanion hole" evidence="7">
    <location>
        <position position="128"/>
    </location>
</feature>
<comment type="PTM">
    <text evidence="7">The alpha and beta chains are autoproteolytically processed from a single precursor protein within the mitochondrion.</text>
</comment>
<feature type="chain" id="PRO_5041027647" description="Arginine biosynthesis bifunctional protein ArgJ beta chain" evidence="7">
    <location>
        <begin position="197"/>
        <end position="426"/>
    </location>
</feature>
<dbReference type="InterPro" id="IPR042195">
    <property type="entry name" value="ArgJ_beta_C"/>
</dbReference>
<organism evidence="8 9">
    <name type="scientific">Triparma columacea</name>
    <dbReference type="NCBI Taxonomy" id="722753"/>
    <lineage>
        <taxon>Eukaryota</taxon>
        <taxon>Sar</taxon>
        <taxon>Stramenopiles</taxon>
        <taxon>Ochrophyta</taxon>
        <taxon>Bolidophyceae</taxon>
        <taxon>Parmales</taxon>
        <taxon>Triparmaceae</taxon>
        <taxon>Triparma</taxon>
    </lineage>
</organism>
<feature type="binding site" evidence="7">
    <location>
        <position position="186"/>
    </location>
    <ligand>
        <name>substrate</name>
    </ligand>
</feature>
<dbReference type="Pfam" id="PF01960">
    <property type="entry name" value="ArgJ"/>
    <property type="match status" value="1"/>
</dbReference>
<evidence type="ECO:0000256" key="4">
    <source>
        <dbReference type="ARBA" id="ARBA00022813"/>
    </source>
</evidence>
<comment type="function">
    <text evidence="7">Catalyzes two activities which are involved in the cyclic version of arginine biosynthesis: the synthesis of acetylglutamate from glutamate and acetyl-CoA, and of ornithine by transacetylation between acetylornithine and glutamate.</text>
</comment>
<dbReference type="GO" id="GO:0004042">
    <property type="term" value="F:L-glutamate N-acetyltransferase activity"/>
    <property type="evidence" value="ECO:0007669"/>
    <property type="project" value="UniProtKB-UniRule"/>
</dbReference>
<evidence type="ECO:0000256" key="7">
    <source>
        <dbReference type="HAMAP-Rule" id="MF_03124"/>
    </source>
</evidence>
<dbReference type="EC" id="2.3.1.1" evidence="7"/>
<keyword evidence="7" id="KW-0028">Amino-acid biosynthesis</keyword>
<evidence type="ECO:0000256" key="3">
    <source>
        <dbReference type="ARBA" id="ARBA00022679"/>
    </source>
</evidence>
<keyword evidence="2 7" id="KW-0055">Arginine biosynthesis</keyword>
<comment type="pathway">
    <text evidence="7">Amino-acid biosynthesis; L-arginine biosynthesis; L-ornithine and N-acetyl-L-glutamate from L-glutamate and N(2)-acetyl-L-ornithine (cyclic): step 1/1.</text>
</comment>
<proteinExistence type="inferred from homology"/>
<evidence type="ECO:0000256" key="5">
    <source>
        <dbReference type="ARBA" id="ARBA00023268"/>
    </source>
</evidence>
<comment type="catalytic activity">
    <reaction evidence="7">
        <text>N(2)-acetyl-L-ornithine + L-glutamate = N-acetyl-L-glutamate + L-ornithine</text>
        <dbReference type="Rhea" id="RHEA:15349"/>
        <dbReference type="ChEBI" id="CHEBI:29985"/>
        <dbReference type="ChEBI" id="CHEBI:44337"/>
        <dbReference type="ChEBI" id="CHEBI:46911"/>
        <dbReference type="ChEBI" id="CHEBI:57805"/>
        <dbReference type="EC" id="2.3.1.35"/>
    </reaction>
</comment>
<evidence type="ECO:0000256" key="6">
    <source>
        <dbReference type="ARBA" id="ARBA00023315"/>
    </source>
</evidence>
<dbReference type="InterPro" id="IPR002813">
    <property type="entry name" value="Arg_biosynth_ArgJ"/>
</dbReference>
<comment type="caution">
    <text evidence="8">The sequence shown here is derived from an EMBL/GenBank/DDBJ whole genome shotgun (WGS) entry which is preliminary data.</text>
</comment>
<comment type="catalytic activity">
    <reaction evidence="7">
        <text>L-glutamate + acetyl-CoA = N-acetyl-L-glutamate + CoA + H(+)</text>
        <dbReference type="Rhea" id="RHEA:24292"/>
        <dbReference type="ChEBI" id="CHEBI:15378"/>
        <dbReference type="ChEBI" id="CHEBI:29985"/>
        <dbReference type="ChEBI" id="CHEBI:44337"/>
        <dbReference type="ChEBI" id="CHEBI:57287"/>
        <dbReference type="ChEBI" id="CHEBI:57288"/>
        <dbReference type="EC" id="2.3.1.1"/>
    </reaction>
</comment>
<comment type="subunit">
    <text evidence="7">Heterodimer of an alpha and a beta chain.</text>
</comment>
<dbReference type="GO" id="GO:0006526">
    <property type="term" value="P:L-arginine biosynthetic process"/>
    <property type="evidence" value="ECO:0007669"/>
    <property type="project" value="UniProtKB-UniRule"/>
</dbReference>
<dbReference type="HAMAP" id="MF_01106">
    <property type="entry name" value="ArgJ"/>
    <property type="match status" value="1"/>
</dbReference>
<comment type="similarity">
    <text evidence="1 7">Belongs to the ArgJ family.</text>
</comment>
<feature type="binding site" evidence="7">
    <location>
        <position position="163"/>
    </location>
    <ligand>
        <name>substrate</name>
    </ligand>
</feature>
<sequence length="426" mass="46107">MKYLTIVVSTSLSLNDATPSFPSGFNVRTTSVTFTPREAPNMKNLPMDITFVEGDGGFEVGYCLTRNQICGAPIKYIRENIKNRVDALIINNKISNVAARSGDENCAKVVDKVKATFNVQDVIPASTGVIGWDLPVNEMVSAIDTLPKAESCTPLEFASAIMTTDRWPKLESAKLGKNSLMVGAAKGAGMIEPNMGTMLCYVLADCKPPPSKLQSIVERVADKTFNCISVDSDESTSDMFVVLCKEDGEEVKEEDFENALEGVCEKLASGIVRNGEGTGHVIKVEVLNYPGPDSEAREIGKSVINSPLVKTAIAGNDPNVGRIAGAVGSWVGKRERGANKIDWSKCNMSMGGESIFKEGTFDLDGSKEDRLSAYIKDCEYSTTSKHPEHDKEVSIVIDFSLGKGHGRVWGSDLTKEYVAVNADYRS</sequence>
<keyword evidence="6 7" id="KW-0012">Acyltransferase</keyword>
<keyword evidence="5 7" id="KW-0511">Multifunctional enzyme</keyword>
<accession>A0A9W7GII3</accession>
<dbReference type="OrthoDB" id="4199794at2759"/>
<protein>
    <recommendedName>
        <fullName evidence="7">Arginine biosynthesis bifunctional protein ArgJ, mitochondrial</fullName>
    </recommendedName>
    <domain>
        <recommendedName>
            <fullName evidence="7">Glutamate N-acetyltransferase</fullName>
            <shortName evidence="7">GAT</shortName>
            <ecNumber evidence="7">2.3.1.35</ecNumber>
        </recommendedName>
        <alternativeName>
            <fullName evidence="7">Ornithine acetyltransferase</fullName>
            <shortName evidence="7">OATase</shortName>
        </alternativeName>
        <alternativeName>
            <fullName evidence="7">Ornithine transacetylase</fullName>
        </alternativeName>
    </domain>
    <domain>
        <recommendedName>
            <fullName evidence="7">Amino-acid acetyltransferase</fullName>
            <ecNumber evidence="7">2.3.1.1</ecNumber>
        </recommendedName>
        <alternativeName>
            <fullName evidence="7">N-acetylglutamate synthase</fullName>
            <shortName evidence="7">AGS</shortName>
        </alternativeName>
    </domain>
    <component>
        <recommendedName>
            <fullName evidence="7">Arginine biosynthesis bifunctional protein ArgJ alpha chain</fullName>
        </recommendedName>
    </component>
    <component>
        <recommendedName>
            <fullName evidence="7">Arginine biosynthesis bifunctional protein ArgJ beta chain</fullName>
        </recommendedName>
    </component>
</protein>
<dbReference type="SUPFAM" id="SSF56266">
    <property type="entry name" value="DmpA/ArgJ-like"/>
    <property type="match status" value="1"/>
</dbReference>
<comment type="caution">
    <text evidence="7">Lacks conserved residue(s) required for the propagation of feature annotation.</text>
</comment>
<keyword evidence="7" id="KW-0496">Mitochondrion</keyword>
<comment type="pathway">
    <text evidence="7">Amino-acid biosynthesis; L-arginine biosynthesis; N(2)-acetyl-L-ornithine from L-glutamate: step 1/4.</text>
</comment>
<reference evidence="9" key="1">
    <citation type="journal article" date="2023" name="Commun. Biol.">
        <title>Genome analysis of Parmales, the sister group of diatoms, reveals the evolutionary specialization of diatoms from phago-mixotrophs to photoautotrophs.</title>
        <authorList>
            <person name="Ban H."/>
            <person name="Sato S."/>
            <person name="Yoshikawa S."/>
            <person name="Yamada K."/>
            <person name="Nakamura Y."/>
            <person name="Ichinomiya M."/>
            <person name="Sato N."/>
            <person name="Blanc-Mathieu R."/>
            <person name="Endo H."/>
            <person name="Kuwata A."/>
            <person name="Ogata H."/>
        </authorList>
    </citation>
    <scope>NUCLEOTIDE SEQUENCE [LARGE SCALE GENOMIC DNA]</scope>
</reference>
<comment type="subcellular location">
    <subcellularLocation>
        <location evidence="7">Mitochondrion matrix</location>
    </subcellularLocation>
</comment>
<dbReference type="AlphaFoldDB" id="A0A9W7GII3"/>
<feature type="binding site" evidence="7">
    <location>
        <position position="426"/>
    </location>
    <ligand>
        <name>substrate</name>
    </ligand>
</feature>
<keyword evidence="4 7" id="KW-0068">Autocatalytic cleavage</keyword>
<feature type="site" description="Involved in the stabilization of negative charge on the oxyanion by the formation of the oxyanion hole" evidence="7">
    <location>
        <position position="127"/>
    </location>
</feature>
<dbReference type="EC" id="2.3.1.35" evidence="7"/>
<dbReference type="Gene3D" id="3.60.70.12">
    <property type="entry name" value="L-amino peptidase D-ALA esterase/amidase"/>
    <property type="match status" value="1"/>
</dbReference>
<evidence type="ECO:0000313" key="9">
    <source>
        <dbReference type="Proteomes" id="UP001165065"/>
    </source>
</evidence>
<feature type="active site" description="Nucleophile" evidence="7">
    <location>
        <position position="197"/>
    </location>
</feature>
<gene>
    <name evidence="8" type="ORF">TrCOL_g7360</name>
</gene>
<dbReference type="Proteomes" id="UP001165065">
    <property type="component" value="Unassembled WGS sequence"/>
</dbReference>
<dbReference type="EMBL" id="BRYA01001550">
    <property type="protein sequence ID" value="GMI45381.1"/>
    <property type="molecule type" value="Genomic_DNA"/>
</dbReference>
<feature type="binding site" evidence="7">
    <location>
        <position position="276"/>
    </location>
    <ligand>
        <name>substrate</name>
    </ligand>
</feature>
<keyword evidence="3 7" id="KW-0808">Transferase</keyword>
<dbReference type="GO" id="GO:0005759">
    <property type="term" value="C:mitochondrial matrix"/>
    <property type="evidence" value="ECO:0007669"/>
    <property type="project" value="UniProtKB-SubCell"/>
</dbReference>
<dbReference type="GO" id="GO:0004358">
    <property type="term" value="F:L-glutamate N-acetyltransferase activity, acting on acetyl-L-ornithine as donor"/>
    <property type="evidence" value="ECO:0007669"/>
    <property type="project" value="UniProtKB-UniRule"/>
</dbReference>
<dbReference type="PANTHER" id="PTHR23100">
    <property type="entry name" value="ARGININE BIOSYNTHESIS BIFUNCTIONAL PROTEIN ARGJ"/>
    <property type="match status" value="1"/>
</dbReference>
<dbReference type="InterPro" id="IPR016117">
    <property type="entry name" value="ArgJ-like_dom_sf"/>
</dbReference>
<dbReference type="GO" id="GO:0006592">
    <property type="term" value="P:ornithine biosynthetic process"/>
    <property type="evidence" value="ECO:0007669"/>
    <property type="project" value="TreeGrafter"/>
</dbReference>
<feature type="binding site" evidence="7">
    <location>
        <position position="197"/>
    </location>
    <ligand>
        <name>substrate</name>
    </ligand>
</feature>
<dbReference type="Gene3D" id="3.10.20.340">
    <property type="entry name" value="ArgJ beta chain, C-terminal domain"/>
    <property type="match status" value="1"/>
</dbReference>
<name>A0A9W7GII3_9STRA</name>
<keyword evidence="9" id="KW-1185">Reference proteome</keyword>
<evidence type="ECO:0000256" key="1">
    <source>
        <dbReference type="ARBA" id="ARBA00006774"/>
    </source>
</evidence>
<evidence type="ECO:0000313" key="8">
    <source>
        <dbReference type="EMBL" id="GMI45381.1"/>
    </source>
</evidence>